<dbReference type="EMBL" id="FLYE01000045">
    <property type="protein sequence ID" value="SCA57507.1"/>
    <property type="molecule type" value="Genomic_DNA"/>
</dbReference>
<evidence type="ECO:0000313" key="1">
    <source>
        <dbReference type="EMBL" id="SCA57507.1"/>
    </source>
</evidence>
<evidence type="ECO:0000313" key="2">
    <source>
        <dbReference type="Proteomes" id="UP000231658"/>
    </source>
</evidence>
<reference evidence="1 2" key="1">
    <citation type="submission" date="2016-07" db="EMBL/GenBank/DDBJ databases">
        <authorList>
            <person name="Lefevre C.T."/>
        </authorList>
    </citation>
    <scope>NUCLEOTIDE SEQUENCE [LARGE SCALE GENOMIC DNA]</scope>
    <source>
        <strain evidence="1">PR1</strain>
    </source>
</reference>
<dbReference type="AlphaFoldDB" id="A0A1C3RJU9"/>
<protein>
    <submittedName>
        <fullName evidence="1">Uncharacterized protein</fullName>
    </submittedName>
</protein>
<sequence length="64" mass="6907">MVWTIPSTYQSNLIDLVAARLVSTPSTDFSEAWLGIAISRTVKVSPNLSSSTPVISNEALNSRL</sequence>
<proteinExistence type="predicted"/>
<dbReference type="Proteomes" id="UP000231658">
    <property type="component" value="Unassembled WGS sequence"/>
</dbReference>
<gene>
    <name evidence="1" type="ORF">MTBPR1_60020</name>
</gene>
<keyword evidence="2" id="KW-1185">Reference proteome</keyword>
<dbReference type="STRING" id="1867952.MTBPR1_60020"/>
<organism evidence="1 2">
    <name type="scientific">Candidatus Terasakiella magnetica</name>
    <dbReference type="NCBI Taxonomy" id="1867952"/>
    <lineage>
        <taxon>Bacteria</taxon>
        <taxon>Pseudomonadati</taxon>
        <taxon>Pseudomonadota</taxon>
        <taxon>Alphaproteobacteria</taxon>
        <taxon>Rhodospirillales</taxon>
        <taxon>Terasakiellaceae</taxon>
        <taxon>Terasakiella</taxon>
    </lineage>
</organism>
<accession>A0A1C3RJU9</accession>
<name>A0A1C3RJU9_9PROT</name>